<dbReference type="Proteomes" id="UP000054075">
    <property type="component" value="Unassembled WGS sequence"/>
</dbReference>
<keyword evidence="2" id="KW-1185">Reference proteome</keyword>
<dbReference type="EMBL" id="AAQJ02000001">
    <property type="protein sequence ID" value="EDP47030.1"/>
    <property type="molecule type" value="Genomic_DNA"/>
</dbReference>
<gene>
    <name evidence="1" type="ORF">RICGR_0339</name>
</gene>
<dbReference type="AlphaFoldDB" id="A8PL33"/>
<proteinExistence type="predicted"/>
<reference evidence="1" key="1">
    <citation type="submission" date="2006-04" db="EMBL/GenBank/DDBJ databases">
        <authorList>
            <person name="Seshadri R."/>
            <person name="Federici B.A."/>
        </authorList>
    </citation>
    <scope>NUCLEOTIDE SEQUENCE [LARGE SCALE GENOMIC DNA]</scope>
</reference>
<evidence type="ECO:0000313" key="1">
    <source>
        <dbReference type="EMBL" id="EDP47030.1"/>
    </source>
</evidence>
<sequence length="386" mass="44414">MKNENNEIVWITLPFDQARKIQKLLDYCDTFPRLTMHDFIEQLSHHTEKMGIQAEKVKGFKKNWLKPEIDVNYLKSLMKTLSLLEKAKKVNKRWRKKNKKTGQLLYPYLQEKKFSLNEFLGLFILYSSRPDLHSSTLCQALNDDNDAIIKKEFLESAMEINEKITSFSVPKELSYLGLVRKRLVSPSEVNLALLSYAFFSKDLNVMLPFKTIGKMTGRLMADYQGKIRIASDYIDSFVKTNSLGATCVNVLKSSGLVWDEVTDNNRTKRSSEYKQDFRNTLKDDLERVNTTRLETVKRYGFEGINGTRLLKLRESSQGNSVDLNHLLISSLTFLTLISHTPIGAIVRNIKKDIVTASNSIGTFFSKNVPKIDKEPDQNEIQFTLKS</sequence>
<protein>
    <submittedName>
        <fullName evidence="1">Uncharacterized protein</fullName>
    </submittedName>
</protein>
<dbReference type="RefSeq" id="WP_006035992.1">
    <property type="nucleotide sequence ID" value="NZ_AAQJ02000001.1"/>
</dbReference>
<organism evidence="1 2">
    <name type="scientific">Rickettsiella grylli</name>
    <dbReference type="NCBI Taxonomy" id="59196"/>
    <lineage>
        <taxon>Bacteria</taxon>
        <taxon>Pseudomonadati</taxon>
        <taxon>Pseudomonadota</taxon>
        <taxon>Gammaproteobacteria</taxon>
        <taxon>Legionellales</taxon>
        <taxon>Coxiellaceae</taxon>
        <taxon>Rickettsiella</taxon>
    </lineage>
</organism>
<evidence type="ECO:0000313" key="2">
    <source>
        <dbReference type="Proteomes" id="UP000054075"/>
    </source>
</evidence>
<name>A8PL33_9COXI</name>
<accession>A8PL33</accession>
<comment type="caution">
    <text evidence="1">The sequence shown here is derived from an EMBL/GenBank/DDBJ whole genome shotgun (WGS) entry which is preliminary data.</text>
</comment>
<reference evidence="1" key="2">
    <citation type="submission" date="2007-10" db="EMBL/GenBank/DDBJ databases">
        <authorList>
            <person name="Myers G.S."/>
        </authorList>
    </citation>
    <scope>NUCLEOTIDE SEQUENCE [LARGE SCALE GENOMIC DNA]</scope>
</reference>